<protein>
    <submittedName>
        <fullName evidence="1">Uncharacterized protein</fullName>
    </submittedName>
</protein>
<keyword evidence="2" id="KW-1185">Reference proteome</keyword>
<evidence type="ECO:0000313" key="2">
    <source>
        <dbReference type="Proteomes" id="UP000774570"/>
    </source>
</evidence>
<name>A0ABS7FPI0_9ACTN</name>
<dbReference type="RefSeq" id="WP_220164395.1">
    <property type="nucleotide sequence ID" value="NZ_JAIBOA010000003.1"/>
</dbReference>
<organism evidence="1 2">
    <name type="scientific">Actinomadura parmotrematis</name>
    <dbReference type="NCBI Taxonomy" id="2864039"/>
    <lineage>
        <taxon>Bacteria</taxon>
        <taxon>Bacillati</taxon>
        <taxon>Actinomycetota</taxon>
        <taxon>Actinomycetes</taxon>
        <taxon>Streptosporangiales</taxon>
        <taxon>Thermomonosporaceae</taxon>
        <taxon>Actinomadura</taxon>
    </lineage>
</organism>
<dbReference type="Proteomes" id="UP000774570">
    <property type="component" value="Unassembled WGS sequence"/>
</dbReference>
<reference evidence="1 2" key="1">
    <citation type="submission" date="2021-07" db="EMBL/GenBank/DDBJ databases">
        <title>Actinomadura sp. PM05-2 isolated from lichen.</title>
        <authorList>
            <person name="Somphong A."/>
            <person name="Phongsopitanun W."/>
            <person name="Tanasupawat S."/>
            <person name="Peongsungnone V."/>
        </authorList>
    </citation>
    <scope>NUCLEOTIDE SEQUENCE [LARGE SCALE GENOMIC DNA]</scope>
    <source>
        <strain evidence="1 2">PM05-2</strain>
    </source>
</reference>
<sequence>MTKVGREIIEGCRDNLGPPPRAFDPRTARGLRSGVPLWLRLGGADALRQVIDAQDLLLAEGRAVWGCVVQAHAPLLHPGRRDLPAVVIYSPDAMFDDMPDELQDVAARLFAVRDTEPADPALRELARMLAERSRRRSVRLPLPRALVGSAPVYATTVLVVRRHLPRRRLSAGTFPLLTHPGTDATMIVPSRFWPDALHRLWQAAEE</sequence>
<dbReference type="EMBL" id="JAIBOA010000003">
    <property type="protein sequence ID" value="MBW8482125.1"/>
    <property type="molecule type" value="Genomic_DNA"/>
</dbReference>
<comment type="caution">
    <text evidence="1">The sequence shown here is derived from an EMBL/GenBank/DDBJ whole genome shotgun (WGS) entry which is preliminary data.</text>
</comment>
<evidence type="ECO:0000313" key="1">
    <source>
        <dbReference type="EMBL" id="MBW8482125.1"/>
    </source>
</evidence>
<accession>A0ABS7FPI0</accession>
<gene>
    <name evidence="1" type="ORF">K1Y72_07090</name>
</gene>
<proteinExistence type="predicted"/>